<dbReference type="InterPro" id="IPR007612">
    <property type="entry name" value="LOR"/>
</dbReference>
<reference evidence="2" key="1">
    <citation type="submission" date="2021-02" db="EMBL/GenBank/DDBJ databases">
        <authorList>
            <person name="Nowell W R."/>
        </authorList>
    </citation>
    <scope>NUCLEOTIDE SEQUENCE</scope>
</reference>
<dbReference type="InterPro" id="IPR025659">
    <property type="entry name" value="Tubby-like_C"/>
</dbReference>
<dbReference type="AlphaFoldDB" id="A0A814KSZ3"/>
<evidence type="ECO:0000256" key="1">
    <source>
        <dbReference type="ARBA" id="ARBA00005437"/>
    </source>
</evidence>
<protein>
    <submittedName>
        <fullName evidence="2">Uncharacterized protein</fullName>
    </submittedName>
</protein>
<dbReference type="SUPFAM" id="SSF54518">
    <property type="entry name" value="Tubby C-terminal domain-like"/>
    <property type="match status" value="1"/>
</dbReference>
<keyword evidence="3" id="KW-1185">Reference proteome</keyword>
<dbReference type="Proteomes" id="UP000663828">
    <property type="component" value="Unassembled WGS sequence"/>
</dbReference>
<dbReference type="InterPro" id="IPR038595">
    <property type="entry name" value="LOR_sf"/>
</dbReference>
<dbReference type="EMBL" id="CAJNOR010001011">
    <property type="protein sequence ID" value="CAF1056247.1"/>
    <property type="molecule type" value="Genomic_DNA"/>
</dbReference>
<dbReference type="Gene3D" id="2.40.160.200">
    <property type="entry name" value="LURP1-related"/>
    <property type="match status" value="1"/>
</dbReference>
<evidence type="ECO:0000313" key="3">
    <source>
        <dbReference type="Proteomes" id="UP000663828"/>
    </source>
</evidence>
<sequence length="177" mass="20595">MTEANRSCRYFIKERLFTLGNNFKIKDESGHVRYIVRSKKWSLKKKLVIEDTNGNAILKIRENGVRFLDQFHILSARDGDSDRQIASIRQKLTLFKHSYTIYSIYGEYKVKGLDIFDHSFVLKNKDDKTIAIVHKKFLSFTDTYKIEVFDSVDDKDQDGDAFILAIVIVLHSSLYSA</sequence>
<organism evidence="2 3">
    <name type="scientific">Adineta ricciae</name>
    <name type="common">Rotifer</name>
    <dbReference type="NCBI Taxonomy" id="249248"/>
    <lineage>
        <taxon>Eukaryota</taxon>
        <taxon>Metazoa</taxon>
        <taxon>Spiralia</taxon>
        <taxon>Gnathifera</taxon>
        <taxon>Rotifera</taxon>
        <taxon>Eurotatoria</taxon>
        <taxon>Bdelloidea</taxon>
        <taxon>Adinetida</taxon>
        <taxon>Adinetidae</taxon>
        <taxon>Adineta</taxon>
    </lineage>
</organism>
<proteinExistence type="inferred from homology"/>
<comment type="caution">
    <text evidence="2">The sequence shown here is derived from an EMBL/GenBank/DDBJ whole genome shotgun (WGS) entry which is preliminary data.</text>
</comment>
<comment type="similarity">
    <text evidence="1">Belongs to the LOR family.</text>
</comment>
<name>A0A814KSZ3_ADIRI</name>
<dbReference type="Pfam" id="PF04525">
    <property type="entry name" value="LOR"/>
    <property type="match status" value="1"/>
</dbReference>
<gene>
    <name evidence="2" type="ORF">XAT740_LOCUS16039</name>
</gene>
<evidence type="ECO:0000313" key="2">
    <source>
        <dbReference type="EMBL" id="CAF1056247.1"/>
    </source>
</evidence>
<accession>A0A814KSZ3</accession>